<organism evidence="5 6">
    <name type="scientific">Rouxiella badensis</name>
    <dbReference type="NCBI Taxonomy" id="1646377"/>
    <lineage>
        <taxon>Bacteria</taxon>
        <taxon>Pseudomonadati</taxon>
        <taxon>Pseudomonadota</taxon>
        <taxon>Gammaproteobacteria</taxon>
        <taxon>Enterobacterales</taxon>
        <taxon>Yersiniaceae</taxon>
        <taxon>Rouxiella</taxon>
    </lineage>
</organism>
<dbReference type="PIRSF" id="PIRSF000097">
    <property type="entry name" value="AKR"/>
    <property type="match status" value="1"/>
</dbReference>
<evidence type="ECO:0000256" key="1">
    <source>
        <dbReference type="PIRSR" id="PIRSR000097-1"/>
    </source>
</evidence>
<dbReference type="AlphaFoldDB" id="A0A1X0WJ22"/>
<proteinExistence type="predicted"/>
<dbReference type="PANTHER" id="PTHR43638:SF3">
    <property type="entry name" value="ALDEHYDE REDUCTASE"/>
    <property type="match status" value="1"/>
</dbReference>
<evidence type="ECO:0000259" key="4">
    <source>
        <dbReference type="Pfam" id="PF00248"/>
    </source>
</evidence>
<dbReference type="Pfam" id="PF00248">
    <property type="entry name" value="Aldo_ket_red"/>
    <property type="match status" value="1"/>
</dbReference>
<keyword evidence="6" id="KW-1185">Reference proteome</keyword>
<dbReference type="GeneID" id="93566170"/>
<comment type="caution">
    <text evidence="5">The sequence shown here is derived from an EMBL/GenBank/DDBJ whole genome shotgun (WGS) entry which is preliminary data.</text>
</comment>
<feature type="active site" description="Proton donor" evidence="1">
    <location>
        <position position="55"/>
    </location>
</feature>
<dbReference type="GO" id="GO:0016491">
    <property type="term" value="F:oxidoreductase activity"/>
    <property type="evidence" value="ECO:0007669"/>
    <property type="project" value="InterPro"/>
</dbReference>
<feature type="site" description="Lowers pKa of active site Tyr" evidence="3">
    <location>
        <position position="80"/>
    </location>
</feature>
<feature type="domain" description="NADP-dependent oxidoreductase" evidence="4">
    <location>
        <begin position="17"/>
        <end position="271"/>
    </location>
</feature>
<evidence type="ECO:0000313" key="5">
    <source>
        <dbReference type="EMBL" id="ORJ26762.1"/>
    </source>
</evidence>
<name>A0A1X0WJ22_9GAMM</name>
<reference evidence="5 6" key="1">
    <citation type="journal article" date="2017" name="Int. J. Syst. Evol. Microbiol.">
        <title>Rouxiella badensis sp. nov. and Rouxiella silvae sp. nov. isolated from peat bog soil in Germany and emendation of the genus description.</title>
        <authorList>
            <person name="Le Fleche-Mateos A."/>
            <person name="Kugler J.H."/>
            <person name="Hansen S.H."/>
            <person name="Syldatk C."/>
            <person name="Hausmann R."/>
            <person name="Lomprez F."/>
            <person name="Vandenbogaert M."/>
            <person name="Manuguerra J.C."/>
            <person name="Grimont P.A."/>
        </authorList>
    </citation>
    <scope>NUCLEOTIDE SEQUENCE [LARGE SCALE GENOMIC DNA]</scope>
    <source>
        <strain evidence="5 6">DSM 100043</strain>
    </source>
</reference>
<feature type="binding site" evidence="2">
    <location>
        <position position="113"/>
    </location>
    <ligand>
        <name>substrate</name>
    </ligand>
</feature>
<dbReference type="Gene3D" id="3.20.20.100">
    <property type="entry name" value="NADP-dependent oxidoreductase domain"/>
    <property type="match status" value="1"/>
</dbReference>
<gene>
    <name evidence="5" type="ORF">BS640_04985</name>
</gene>
<dbReference type="Proteomes" id="UP000192536">
    <property type="component" value="Unassembled WGS sequence"/>
</dbReference>
<dbReference type="SUPFAM" id="SSF51430">
    <property type="entry name" value="NAD(P)-linked oxidoreductase"/>
    <property type="match status" value="1"/>
</dbReference>
<dbReference type="InterPro" id="IPR023210">
    <property type="entry name" value="NADP_OxRdtase_dom"/>
</dbReference>
<sequence>MNAKTVEFPNGTRVPAVGQGTWFMGERESAFRSEVNALQQGIDLGMTLIDTAEMYADGGAERVVGEAIAGRRDKVYLVSKVYPQNAGGARAVKACEQSLHRLKTDCIDLYLLHWRGSIPLEETVLAMELLQKAGKIRQWGVSNLDTHDLDELWQVQGGQKCMTDQVLYHAASRGIEHQLLPWCRDHEMPIMAYCPLAQAGNLRQEVLHHPIMQQLARARNVSSAQIALAWVTRFDNVIAIPKAVQPDHVKENAAALNLRLNAHELALIDQAFPAPNQKTPLDIV</sequence>
<evidence type="ECO:0000256" key="2">
    <source>
        <dbReference type="PIRSR" id="PIRSR000097-2"/>
    </source>
</evidence>
<dbReference type="CDD" id="cd19138">
    <property type="entry name" value="AKR_YeaE"/>
    <property type="match status" value="1"/>
</dbReference>
<protein>
    <recommendedName>
        <fullName evidence="4">NADP-dependent oxidoreductase domain-containing protein</fullName>
    </recommendedName>
</protein>
<evidence type="ECO:0000313" key="6">
    <source>
        <dbReference type="Proteomes" id="UP000192536"/>
    </source>
</evidence>
<dbReference type="EMBL" id="MRWE01000005">
    <property type="protein sequence ID" value="ORJ26762.1"/>
    <property type="molecule type" value="Genomic_DNA"/>
</dbReference>
<dbReference type="STRING" id="1646377.BS640_04985"/>
<dbReference type="InterPro" id="IPR036812">
    <property type="entry name" value="NAD(P)_OxRdtase_dom_sf"/>
</dbReference>
<dbReference type="PANTHER" id="PTHR43638">
    <property type="entry name" value="OXIDOREDUCTASE, ALDO/KETO REDUCTASE FAMILY PROTEIN"/>
    <property type="match status" value="1"/>
</dbReference>
<evidence type="ECO:0000256" key="3">
    <source>
        <dbReference type="PIRSR" id="PIRSR000097-3"/>
    </source>
</evidence>
<dbReference type="InterPro" id="IPR020471">
    <property type="entry name" value="AKR"/>
</dbReference>
<accession>A0A1X0WJ22</accession>
<dbReference type="PRINTS" id="PR00069">
    <property type="entry name" value="ALDKETRDTASE"/>
</dbReference>
<dbReference type="RefSeq" id="WP_017491001.1">
    <property type="nucleotide sequence ID" value="NZ_CAUQAZ010000225.1"/>
</dbReference>